<dbReference type="Pfam" id="PF07727">
    <property type="entry name" value="RVT_2"/>
    <property type="match status" value="1"/>
</dbReference>
<comment type="caution">
    <text evidence="2">The sequence shown here is derived from an EMBL/GenBank/DDBJ whole genome shotgun (WGS) entry which is preliminary data.</text>
</comment>
<dbReference type="InterPro" id="IPR043502">
    <property type="entry name" value="DNA/RNA_pol_sf"/>
</dbReference>
<evidence type="ECO:0000259" key="1">
    <source>
        <dbReference type="Pfam" id="PF07727"/>
    </source>
</evidence>
<accession>A0ABQ5H7G4</accession>
<reference evidence="2" key="2">
    <citation type="submission" date="2022-01" db="EMBL/GenBank/DDBJ databases">
        <authorList>
            <person name="Yamashiro T."/>
            <person name="Shiraishi A."/>
            <person name="Satake H."/>
            <person name="Nakayama K."/>
        </authorList>
    </citation>
    <scope>NUCLEOTIDE SEQUENCE</scope>
</reference>
<evidence type="ECO:0000313" key="3">
    <source>
        <dbReference type="Proteomes" id="UP001151760"/>
    </source>
</evidence>
<sequence length="109" mass="12683">MTIIGTKWVFRNKLDENSVVSRNKARFNYPMLVPLDFKLFQMDVKSAFLNGLINEEVYMAQTSGFIDFEKPDHVYKLKKALYGLKQAPKAWVMMIKSFLIKQDQTGNGR</sequence>
<proteinExistence type="predicted"/>
<keyword evidence="3" id="KW-1185">Reference proteome</keyword>
<organism evidence="2 3">
    <name type="scientific">Tanacetum coccineum</name>
    <dbReference type="NCBI Taxonomy" id="301880"/>
    <lineage>
        <taxon>Eukaryota</taxon>
        <taxon>Viridiplantae</taxon>
        <taxon>Streptophyta</taxon>
        <taxon>Embryophyta</taxon>
        <taxon>Tracheophyta</taxon>
        <taxon>Spermatophyta</taxon>
        <taxon>Magnoliopsida</taxon>
        <taxon>eudicotyledons</taxon>
        <taxon>Gunneridae</taxon>
        <taxon>Pentapetalae</taxon>
        <taxon>asterids</taxon>
        <taxon>campanulids</taxon>
        <taxon>Asterales</taxon>
        <taxon>Asteraceae</taxon>
        <taxon>Asteroideae</taxon>
        <taxon>Anthemideae</taxon>
        <taxon>Anthemidinae</taxon>
        <taxon>Tanacetum</taxon>
    </lineage>
</organism>
<dbReference type="InterPro" id="IPR013103">
    <property type="entry name" value="RVT_2"/>
</dbReference>
<name>A0ABQ5H7G4_9ASTR</name>
<evidence type="ECO:0000313" key="2">
    <source>
        <dbReference type="EMBL" id="GJT83840.1"/>
    </source>
</evidence>
<protein>
    <submittedName>
        <fullName evidence="2">Copia protein</fullName>
    </submittedName>
</protein>
<dbReference type="SUPFAM" id="SSF56672">
    <property type="entry name" value="DNA/RNA polymerases"/>
    <property type="match status" value="1"/>
</dbReference>
<feature type="domain" description="Reverse transcriptase Ty1/copia-type" evidence="1">
    <location>
        <begin position="37"/>
        <end position="102"/>
    </location>
</feature>
<gene>
    <name evidence="2" type="ORF">Tco_1058182</name>
</gene>
<dbReference type="EMBL" id="BQNB010019298">
    <property type="protein sequence ID" value="GJT83840.1"/>
    <property type="molecule type" value="Genomic_DNA"/>
</dbReference>
<reference evidence="2" key="1">
    <citation type="journal article" date="2022" name="Int. J. Mol. Sci.">
        <title>Draft Genome of Tanacetum Coccineum: Genomic Comparison of Closely Related Tanacetum-Family Plants.</title>
        <authorList>
            <person name="Yamashiro T."/>
            <person name="Shiraishi A."/>
            <person name="Nakayama K."/>
            <person name="Satake H."/>
        </authorList>
    </citation>
    <scope>NUCLEOTIDE SEQUENCE</scope>
</reference>
<dbReference type="Proteomes" id="UP001151760">
    <property type="component" value="Unassembled WGS sequence"/>
</dbReference>